<dbReference type="Gene3D" id="3.40.190.10">
    <property type="entry name" value="Periplasmic binding protein-like II"/>
    <property type="match status" value="2"/>
</dbReference>
<evidence type="ECO:0000313" key="4">
    <source>
        <dbReference type="Proteomes" id="UP000247459"/>
    </source>
</evidence>
<proteinExistence type="predicted"/>
<organism evidence="3 4">
    <name type="scientific">Paenibacillus illinoisensis</name>
    <dbReference type="NCBI Taxonomy" id="59845"/>
    <lineage>
        <taxon>Bacteria</taxon>
        <taxon>Bacillati</taxon>
        <taxon>Bacillota</taxon>
        <taxon>Bacilli</taxon>
        <taxon>Bacillales</taxon>
        <taxon>Paenibacillaceae</taxon>
        <taxon>Paenibacillus</taxon>
    </lineage>
</organism>
<name>A0A2W0C1H4_9BACL</name>
<gene>
    <name evidence="3" type="ORF">PIL02S_06377</name>
</gene>
<dbReference type="InterPro" id="IPR027939">
    <property type="entry name" value="NMT1/THI5"/>
</dbReference>
<reference evidence="3 4" key="1">
    <citation type="submission" date="2018-01" db="EMBL/GenBank/DDBJ databases">
        <title>Genome sequence of the PGP bacterium Paenibacillus illinoisensis E3.</title>
        <authorList>
            <person name="Rolli E."/>
            <person name="Marasco R."/>
            <person name="Bessem C."/>
            <person name="Michoud G."/>
            <person name="Gaiarsa S."/>
            <person name="Borin S."/>
            <person name="Daffonchio D."/>
        </authorList>
    </citation>
    <scope>NUCLEOTIDE SEQUENCE [LARGE SCALE GENOMIC DNA]</scope>
    <source>
        <strain evidence="3 4">E3</strain>
    </source>
</reference>
<sequence>MSKHHMNFRYKKWLLSAASLILLLLSACSNSSALESAAQAGGEAGTDLKQVELIEGWYAKGEDGGYFAALQQNFYKEKGIDMTIQPGGPEVSTMQLVAAGKAEFGISYADEILKAREQGIPVVGILAGFQSTPQVLMYHKGENIQDFTDLNGKTVYIGTAVPYWEYIKSQYNLTDVKEMKYNGQLVNFINDPRSLNQGYITNEPYALSQQGVEVDYLKIADSGYANYADVLFTTEDYLKEHPDVVEAVVQASQKGWSYYLDNYEKVNPFIQTYNPDMTVEAMNYEAVQEKPFILNKESEANGIGYMTKERWSTLQDQMIKGGGLTKSLDVTQAFTTEYLMKP</sequence>
<keyword evidence="1" id="KW-0732">Signal</keyword>
<evidence type="ECO:0000256" key="1">
    <source>
        <dbReference type="SAM" id="SignalP"/>
    </source>
</evidence>
<dbReference type="Pfam" id="PF09084">
    <property type="entry name" value="NMT1"/>
    <property type="match status" value="1"/>
</dbReference>
<dbReference type="GO" id="GO:0004673">
    <property type="term" value="F:protein histidine kinase activity"/>
    <property type="evidence" value="ECO:0007669"/>
    <property type="project" value="UniProtKB-EC"/>
</dbReference>
<feature type="chain" id="PRO_5015920089" evidence="1">
    <location>
        <begin position="34"/>
        <end position="342"/>
    </location>
</feature>
<dbReference type="GO" id="GO:0009228">
    <property type="term" value="P:thiamine biosynthetic process"/>
    <property type="evidence" value="ECO:0007669"/>
    <property type="project" value="InterPro"/>
</dbReference>
<evidence type="ECO:0000313" key="3">
    <source>
        <dbReference type="EMBL" id="PYY25800.1"/>
    </source>
</evidence>
<feature type="signal peptide" evidence="1">
    <location>
        <begin position="1"/>
        <end position="33"/>
    </location>
</feature>
<dbReference type="OrthoDB" id="9815602at2"/>
<dbReference type="InterPro" id="IPR015168">
    <property type="entry name" value="SsuA/THI5"/>
</dbReference>
<evidence type="ECO:0000259" key="2">
    <source>
        <dbReference type="Pfam" id="PF09084"/>
    </source>
</evidence>
<dbReference type="EC" id="2.7.13.3" evidence="3"/>
<feature type="domain" description="SsuA/THI5-like" evidence="2">
    <location>
        <begin position="65"/>
        <end position="262"/>
    </location>
</feature>
<dbReference type="PANTHER" id="PTHR31528:SF3">
    <property type="entry name" value="THIAMINE BIOSYNTHESIS PROTEIN HI_0357-RELATED"/>
    <property type="match status" value="1"/>
</dbReference>
<dbReference type="AlphaFoldDB" id="A0A2W0C1H4"/>
<protein>
    <submittedName>
        <fullName evidence="3">NMT1-THI5 like domain-containing protein</fullName>
        <ecNumber evidence="3">2.7.13.3</ecNumber>
    </submittedName>
</protein>
<dbReference type="SUPFAM" id="SSF53850">
    <property type="entry name" value="Periplasmic binding protein-like II"/>
    <property type="match status" value="1"/>
</dbReference>
<comment type="caution">
    <text evidence="3">The sequence shown here is derived from an EMBL/GenBank/DDBJ whole genome shotgun (WGS) entry which is preliminary data.</text>
</comment>
<accession>A0A2W0C1H4</accession>
<dbReference type="PROSITE" id="PS51257">
    <property type="entry name" value="PROKAR_LIPOPROTEIN"/>
    <property type="match status" value="1"/>
</dbReference>
<dbReference type="EMBL" id="PRLG01000032">
    <property type="protein sequence ID" value="PYY25800.1"/>
    <property type="molecule type" value="Genomic_DNA"/>
</dbReference>
<dbReference type="PANTHER" id="PTHR31528">
    <property type="entry name" value="4-AMINO-5-HYDROXYMETHYL-2-METHYLPYRIMIDINE PHOSPHATE SYNTHASE THI11-RELATED"/>
    <property type="match status" value="1"/>
</dbReference>
<dbReference type="RefSeq" id="WP_110822782.1">
    <property type="nucleotide sequence ID" value="NZ_PRLG01000032.1"/>
</dbReference>
<dbReference type="Proteomes" id="UP000247459">
    <property type="component" value="Unassembled WGS sequence"/>
</dbReference>
<keyword evidence="3" id="KW-0808">Transferase</keyword>